<feature type="transmembrane region" description="Helical" evidence="1">
    <location>
        <begin position="62"/>
        <end position="79"/>
    </location>
</feature>
<feature type="transmembrane region" description="Helical" evidence="1">
    <location>
        <begin position="12"/>
        <end position="31"/>
    </location>
</feature>
<evidence type="ECO:0000313" key="2">
    <source>
        <dbReference type="EMBL" id="MPM40578.1"/>
    </source>
</evidence>
<sequence>MFVSNIDIVETAPYINGFLFALVIFFSGILIESFKYKTKLYKRIVLILIAISPSLIEIYTMLWSETLFILLCLVFFLNFKRYFQTHSLLSLSIVAMVSSIAFDTRYAGITLLATGELLILFDKNLSWPRKFSHGIYFGCISVSLVFINLIRNIWEVGLATGKRQEGTTLLSKNIEYSGKVFTDWFSFDINNQLFLKLIFILVIILFISFFIRNIKHWKAYYTYENILVAFFVVYVLFIIVSSTISRYESINNRLLAPAFIPLLLVSTCQIPKWRESLSKRLLRWIIWGFSLGIGGLFVYSFIMINKDNLEYMLETGIPGYSEDTWQKSQLVTYLRKDPEIFKMNENVYSNHCQAVYFLTGNQCATLPEMAYNEDVKEFFTNTSCILIWFNLDNNPDLLNLKEISKIMHLQPIKTFRDGTIYKLSKKQNNKYSD</sequence>
<keyword evidence="1" id="KW-1133">Transmembrane helix</keyword>
<name>A0A644ZJS3_9ZZZZ</name>
<reference evidence="2" key="1">
    <citation type="submission" date="2019-08" db="EMBL/GenBank/DDBJ databases">
        <authorList>
            <person name="Kucharzyk K."/>
            <person name="Murdoch R.W."/>
            <person name="Higgins S."/>
            <person name="Loffler F."/>
        </authorList>
    </citation>
    <scope>NUCLEOTIDE SEQUENCE</scope>
</reference>
<feature type="transmembrane region" description="Helical" evidence="1">
    <location>
        <begin position="193"/>
        <end position="214"/>
    </location>
</feature>
<dbReference type="AlphaFoldDB" id="A0A644ZJS3"/>
<dbReference type="EMBL" id="VSSQ01009050">
    <property type="protein sequence ID" value="MPM40578.1"/>
    <property type="molecule type" value="Genomic_DNA"/>
</dbReference>
<protein>
    <recommendedName>
        <fullName evidence="3">Glycosyltransferase RgtA/B/C/D-like domain-containing protein</fullName>
    </recommendedName>
</protein>
<feature type="transmembrane region" description="Helical" evidence="1">
    <location>
        <begin position="91"/>
        <end position="114"/>
    </location>
</feature>
<keyword evidence="1" id="KW-0472">Membrane</keyword>
<feature type="transmembrane region" description="Helical" evidence="1">
    <location>
        <begin position="284"/>
        <end position="304"/>
    </location>
</feature>
<keyword evidence="1" id="KW-0812">Transmembrane</keyword>
<organism evidence="2">
    <name type="scientific">bioreactor metagenome</name>
    <dbReference type="NCBI Taxonomy" id="1076179"/>
    <lineage>
        <taxon>unclassified sequences</taxon>
        <taxon>metagenomes</taxon>
        <taxon>ecological metagenomes</taxon>
    </lineage>
</organism>
<evidence type="ECO:0008006" key="3">
    <source>
        <dbReference type="Google" id="ProtNLM"/>
    </source>
</evidence>
<comment type="caution">
    <text evidence="2">The sequence shown here is derived from an EMBL/GenBank/DDBJ whole genome shotgun (WGS) entry which is preliminary data.</text>
</comment>
<evidence type="ECO:0000256" key="1">
    <source>
        <dbReference type="SAM" id="Phobius"/>
    </source>
</evidence>
<accession>A0A644ZJS3</accession>
<feature type="transmembrane region" description="Helical" evidence="1">
    <location>
        <begin position="134"/>
        <end position="154"/>
    </location>
</feature>
<gene>
    <name evidence="2" type="ORF">SDC9_87222</name>
</gene>
<proteinExistence type="predicted"/>
<feature type="transmembrane region" description="Helical" evidence="1">
    <location>
        <begin position="226"/>
        <end position="247"/>
    </location>
</feature>